<protein>
    <submittedName>
        <fullName evidence="7">Sister chromatid cohesion protein 1</fullName>
    </submittedName>
</protein>
<dbReference type="InterPro" id="IPR036390">
    <property type="entry name" value="WH_DNA-bd_sf"/>
</dbReference>
<dbReference type="InterPro" id="IPR023093">
    <property type="entry name" value="ScpA-like_C"/>
</dbReference>
<dbReference type="Proteomes" id="UP001176517">
    <property type="component" value="Unassembled WGS sequence"/>
</dbReference>
<reference evidence="7" key="1">
    <citation type="journal article" date="2023" name="PhytoFront">
        <title>Draft Genome Resources of Seven Strains of Tilletia horrida, Causal Agent of Kernel Smut of Rice.</title>
        <authorList>
            <person name="Khanal S."/>
            <person name="Antony Babu S."/>
            <person name="Zhou X.G."/>
        </authorList>
    </citation>
    <scope>NUCLEOTIDE SEQUENCE</scope>
    <source>
        <strain evidence="7">TX6</strain>
    </source>
</reference>
<dbReference type="EMBL" id="JAPDMZ010000105">
    <property type="protein sequence ID" value="KAK0549774.1"/>
    <property type="molecule type" value="Genomic_DNA"/>
</dbReference>
<dbReference type="Pfam" id="PF04824">
    <property type="entry name" value="Rad21_Rec8"/>
    <property type="match status" value="1"/>
</dbReference>
<dbReference type="GO" id="GO:0007064">
    <property type="term" value="P:mitotic sister chromatid cohesion"/>
    <property type="evidence" value="ECO:0007669"/>
    <property type="project" value="TreeGrafter"/>
</dbReference>
<dbReference type="InterPro" id="IPR039781">
    <property type="entry name" value="Rad21/Rec8-like"/>
</dbReference>
<feature type="compositionally biased region" description="Polar residues" evidence="4">
    <location>
        <begin position="631"/>
        <end position="641"/>
    </location>
</feature>
<dbReference type="Gene3D" id="1.10.10.580">
    <property type="entry name" value="Structural maintenance of chromosome 1. Chain E"/>
    <property type="match status" value="1"/>
</dbReference>
<proteinExistence type="inferred from homology"/>
<comment type="caution">
    <text evidence="7">The sequence shown here is derived from an EMBL/GenBank/DDBJ whole genome shotgun (WGS) entry which is preliminary data.</text>
</comment>
<gene>
    <name evidence="7" type="primary">MCD1</name>
    <name evidence="7" type="ORF">OC846_003930</name>
</gene>
<dbReference type="PANTHER" id="PTHR12585">
    <property type="entry name" value="SCC1 / RAD21 FAMILY MEMBER"/>
    <property type="match status" value="1"/>
</dbReference>
<organism evidence="7 8">
    <name type="scientific">Tilletia horrida</name>
    <dbReference type="NCBI Taxonomy" id="155126"/>
    <lineage>
        <taxon>Eukaryota</taxon>
        <taxon>Fungi</taxon>
        <taxon>Dikarya</taxon>
        <taxon>Basidiomycota</taxon>
        <taxon>Ustilaginomycotina</taxon>
        <taxon>Exobasidiomycetes</taxon>
        <taxon>Tilletiales</taxon>
        <taxon>Tilletiaceae</taxon>
        <taxon>Tilletia</taxon>
    </lineage>
</organism>
<feature type="compositionally biased region" description="Low complexity" evidence="4">
    <location>
        <begin position="588"/>
        <end position="604"/>
    </location>
</feature>
<evidence type="ECO:0000259" key="5">
    <source>
        <dbReference type="Pfam" id="PF04824"/>
    </source>
</evidence>
<keyword evidence="3" id="KW-0539">Nucleus</keyword>
<evidence type="ECO:0000256" key="2">
    <source>
        <dbReference type="ARBA" id="ARBA00009870"/>
    </source>
</evidence>
<name>A0AAN6GNJ5_9BASI</name>
<accession>A0AAN6GNJ5</accession>
<evidence type="ECO:0000256" key="3">
    <source>
        <dbReference type="ARBA" id="ARBA00023242"/>
    </source>
</evidence>
<feature type="region of interest" description="Disordered" evidence="4">
    <location>
        <begin position="463"/>
        <end position="503"/>
    </location>
</feature>
<dbReference type="InterPro" id="IPR006909">
    <property type="entry name" value="Rad21/Rec8_C_eu"/>
</dbReference>
<evidence type="ECO:0000256" key="1">
    <source>
        <dbReference type="ARBA" id="ARBA00004123"/>
    </source>
</evidence>
<feature type="region of interest" description="Disordered" evidence="4">
    <location>
        <begin position="213"/>
        <end position="243"/>
    </location>
</feature>
<evidence type="ECO:0000313" key="8">
    <source>
        <dbReference type="Proteomes" id="UP001176517"/>
    </source>
</evidence>
<feature type="domain" description="Rad21/Rec8-like protein C-terminal eukaryotic" evidence="5">
    <location>
        <begin position="687"/>
        <end position="738"/>
    </location>
</feature>
<dbReference type="SUPFAM" id="SSF46785">
    <property type="entry name" value="Winged helix' DNA-binding domain"/>
    <property type="match status" value="1"/>
</dbReference>
<feature type="region of interest" description="Disordered" evidence="4">
    <location>
        <begin position="141"/>
        <end position="162"/>
    </location>
</feature>
<evidence type="ECO:0000313" key="7">
    <source>
        <dbReference type="EMBL" id="KAK0549774.1"/>
    </source>
</evidence>
<comment type="subcellular location">
    <subcellularLocation>
        <location evidence="1">Nucleus</location>
    </subcellularLocation>
</comment>
<dbReference type="Pfam" id="PF04825">
    <property type="entry name" value="Rad21_Rec8_N"/>
    <property type="match status" value="1"/>
</dbReference>
<dbReference type="GO" id="GO:0003682">
    <property type="term" value="F:chromatin binding"/>
    <property type="evidence" value="ECO:0007669"/>
    <property type="project" value="TreeGrafter"/>
</dbReference>
<dbReference type="InterPro" id="IPR006910">
    <property type="entry name" value="Rad21_Rec8_N"/>
</dbReference>
<feature type="region of interest" description="Disordered" evidence="4">
    <location>
        <begin position="542"/>
        <end position="685"/>
    </location>
</feature>
<evidence type="ECO:0000256" key="4">
    <source>
        <dbReference type="SAM" id="MobiDB-lite"/>
    </source>
</evidence>
<dbReference type="AlphaFoldDB" id="A0AAN6GNJ5"/>
<dbReference type="GO" id="GO:0030892">
    <property type="term" value="C:mitotic cohesin complex"/>
    <property type="evidence" value="ECO:0007669"/>
    <property type="project" value="TreeGrafter"/>
</dbReference>
<comment type="similarity">
    <text evidence="2">Belongs to the rad21 family.</text>
</comment>
<evidence type="ECO:0000259" key="6">
    <source>
        <dbReference type="Pfam" id="PF04825"/>
    </source>
</evidence>
<sequence length="744" mass="80814">MFYSDVVLTKRGPLARVWLAAHWERKLSKTQYLQADVAKSVEAMLGQGTAPMALRLSGQLLLGIVRIYSRKAKYLLDDCNDTLVKIKMAFRAGGVDLTSDQLIAPKNTITLQPNRTEFDLLMPDRLWQAWNVDPYLQKSLQGGNLDPNRARSRSRSATPARALSLRPSERAFAQGGFGIFTENQSDFGLDSQDYENSAALDLGMDEDIAAAERSRTTNRRSLPNAPRERGISTGLGLGADRPRMGSVDDSLSIGVGRDAAPDAEMASFGSMLGGDYRDGNIDFGFEDQPDLGLSFGGDDMPDLDLGFGQDPQFATLPAGGPHDGSSVRASTPEAVEDSFQKALANVTPRTAAKIREAAERRQQTQGGAAGTKSRRQIVDRFTELADSNAAQNLLMQWAQGRYVPSSRIDLELMSVRRDPAPHFFPWFDPSSKDSTSLCFASSALAPELMDLFTVDLTTVQRKRAAAPSSYAGSEAGRSAKRLRAHASDDGDLESEVGRRADPLQELSFAPFGDDHGGLDFGMGDNDAGLDFSMGQDEHVGLDAFGLGPLDQNDDRADLDQDGEGGALRRSLRKASQGGVHAEEDENRLPLGRLSTLTRLSTPELGEGDFRELSPSPDNPLAAFAARPSDAQGDSQSQQNREGPSGTHGKSGLSRNTVRAVKILQSQLQRTDDADDSLEEVDEESTTKKTMSFEEVSSKATRRAAAGFFFELLVLATKDCVKIKQEESYGDVEVEAKNKLWELAV</sequence>
<feature type="region of interest" description="Disordered" evidence="4">
    <location>
        <begin position="313"/>
        <end position="333"/>
    </location>
</feature>
<feature type="compositionally biased region" description="Acidic residues" evidence="4">
    <location>
        <begin position="672"/>
        <end position="683"/>
    </location>
</feature>
<dbReference type="PANTHER" id="PTHR12585:SF69">
    <property type="entry name" value="FI11703P"/>
    <property type="match status" value="1"/>
</dbReference>
<feature type="domain" description="Rad21/Rec8-like protein N-terminal" evidence="6">
    <location>
        <begin position="1"/>
        <end position="101"/>
    </location>
</feature>
<keyword evidence="8" id="KW-1185">Reference proteome</keyword>
<dbReference type="GO" id="GO:0005634">
    <property type="term" value="C:nucleus"/>
    <property type="evidence" value="ECO:0007669"/>
    <property type="project" value="UniProtKB-SubCell"/>
</dbReference>
<dbReference type="GO" id="GO:1990414">
    <property type="term" value="P:replication-born double-strand break repair via sister chromatid exchange"/>
    <property type="evidence" value="ECO:0007669"/>
    <property type="project" value="TreeGrafter"/>
</dbReference>